<name>A0ABV3GSC6_MICGL</name>
<comment type="caution">
    <text evidence="1">The sequence shown here is derived from an EMBL/GenBank/DDBJ whole genome shotgun (WGS) entry which is preliminary data.</text>
</comment>
<sequence length="315" mass="33860">MDAERVPFEELADALIEALEDASAALSRVLETGGWPQKVLANRKVADQGTVSKWLSGGEQLSKGNKLPGADVMHKIIKALDLSSAQAEELLALGRRIDALRERMQAMERAWRIRASNRYAARARESAFAMGPAGTARGVTGEERAAPWRKKAVLFGASGAAAIAVSWVIWQLWPPTGKPSVPTALSGAAVSVIASPTSAPPDVVPEYGMHLVTKSMAVRLPSRSWTQNASGDIEIWENKTCPPGVAAYWVALRPKGETVRFACNSWQYHKWTGVPAGTHFLDAWKADDGLAITGESVVRSSVPIIEHPKSPAPSP</sequence>
<gene>
    <name evidence="1" type="ORF">AB0I59_38575</name>
</gene>
<evidence type="ECO:0008006" key="3">
    <source>
        <dbReference type="Google" id="ProtNLM"/>
    </source>
</evidence>
<keyword evidence="2" id="KW-1185">Reference proteome</keyword>
<protein>
    <recommendedName>
        <fullName evidence="3">XRE family transcriptional regulator</fullName>
    </recommendedName>
</protein>
<dbReference type="EMBL" id="JBFALK010000032">
    <property type="protein sequence ID" value="MEV0974533.1"/>
    <property type="molecule type" value="Genomic_DNA"/>
</dbReference>
<accession>A0ABV3GSC6</accession>
<reference evidence="1 2" key="1">
    <citation type="submission" date="2024-06" db="EMBL/GenBank/DDBJ databases">
        <title>The Natural Products Discovery Center: Release of the First 8490 Sequenced Strains for Exploring Actinobacteria Biosynthetic Diversity.</title>
        <authorList>
            <person name="Kalkreuter E."/>
            <person name="Kautsar S.A."/>
            <person name="Yang D."/>
            <person name="Bader C.D."/>
            <person name="Teijaro C.N."/>
            <person name="Fluegel L."/>
            <person name="Davis C.M."/>
            <person name="Simpson J.R."/>
            <person name="Lauterbach L."/>
            <person name="Steele A.D."/>
            <person name="Gui C."/>
            <person name="Meng S."/>
            <person name="Li G."/>
            <person name="Viehrig K."/>
            <person name="Ye F."/>
            <person name="Su P."/>
            <person name="Kiefer A.F."/>
            <person name="Nichols A."/>
            <person name="Cepeda A.J."/>
            <person name="Yan W."/>
            <person name="Fan B."/>
            <person name="Jiang Y."/>
            <person name="Adhikari A."/>
            <person name="Zheng C.-J."/>
            <person name="Schuster L."/>
            <person name="Cowan T.M."/>
            <person name="Smanski M.J."/>
            <person name="Chevrette M.G."/>
            <person name="De Carvalho L.P.S."/>
            <person name="Shen B."/>
        </authorList>
    </citation>
    <scope>NUCLEOTIDE SEQUENCE [LARGE SCALE GENOMIC DNA]</scope>
    <source>
        <strain evidence="1 2">NPDC050100</strain>
    </source>
</reference>
<organism evidence="1 2">
    <name type="scientific">Microtetraspora glauca</name>
    <dbReference type="NCBI Taxonomy" id="1996"/>
    <lineage>
        <taxon>Bacteria</taxon>
        <taxon>Bacillati</taxon>
        <taxon>Actinomycetota</taxon>
        <taxon>Actinomycetes</taxon>
        <taxon>Streptosporangiales</taxon>
        <taxon>Streptosporangiaceae</taxon>
        <taxon>Microtetraspora</taxon>
    </lineage>
</organism>
<proteinExistence type="predicted"/>
<evidence type="ECO:0000313" key="2">
    <source>
        <dbReference type="Proteomes" id="UP001551675"/>
    </source>
</evidence>
<dbReference type="Proteomes" id="UP001551675">
    <property type="component" value="Unassembled WGS sequence"/>
</dbReference>
<dbReference type="RefSeq" id="WP_061260285.1">
    <property type="nucleotide sequence ID" value="NZ_JBFALK010000032.1"/>
</dbReference>
<evidence type="ECO:0000313" key="1">
    <source>
        <dbReference type="EMBL" id="MEV0974533.1"/>
    </source>
</evidence>